<protein>
    <submittedName>
        <fullName evidence="2">3390_t:CDS:1</fullName>
    </submittedName>
</protein>
<feature type="domain" description="SET" evidence="1">
    <location>
        <begin position="137"/>
        <end position="230"/>
    </location>
</feature>
<dbReference type="PANTHER" id="PTHR13271">
    <property type="entry name" value="UNCHARACTERIZED PUTATIVE METHYLTRANSFERASE"/>
    <property type="match status" value="1"/>
</dbReference>
<dbReference type="OrthoDB" id="341421at2759"/>
<dbReference type="InterPro" id="IPR050600">
    <property type="entry name" value="SETD3_SETD6_MTase"/>
</dbReference>
<dbReference type="GO" id="GO:0016279">
    <property type="term" value="F:protein-lysine N-methyltransferase activity"/>
    <property type="evidence" value="ECO:0007669"/>
    <property type="project" value="TreeGrafter"/>
</dbReference>
<dbReference type="Proteomes" id="UP000789706">
    <property type="component" value="Unassembled WGS sequence"/>
</dbReference>
<dbReference type="SUPFAM" id="SSF82199">
    <property type="entry name" value="SET domain"/>
    <property type="match status" value="1"/>
</dbReference>
<comment type="caution">
    <text evidence="2">The sequence shown here is derived from an EMBL/GenBank/DDBJ whole genome shotgun (WGS) entry which is preliminary data.</text>
</comment>
<sequence>MDNKEINPEKKNKCRKGRTYRYRKREKLQNLCFKKRGKVIQDDNWKSFRKWSKHQGLPKTKFTLAEFGGITFQSLKLTSHQLLALYLALEYQKGINSQIYSYIQMLPKDFDDYMPIYFDYKLLELVPDHMKELIDSQKIKFEKDLIKVSGFLKSNKITRERFLWGWMCENSKSWLNSDIRENIAIAPMLDFLNHSFDAKIKGEFNKSNQCYEITTFTPYKKGQQVFINYGPHDNYLILLDYGFTILNNLYNYISLDNEFFKFKIPTEDERIWKFKSKLLMENGFYGDYTLNKSQISFRLLSALRLRLLPEIVNMNDNSNNDNSIFLSPPISQSLITNWKLTLNGEREIINNENEVEIYRWIYNICMELKNQYEMKLKNIDNFKKFESKKSSNGLTNIKLLWIESIDILNSVKELCNEFLH</sequence>
<accession>A0A9N8YV62</accession>
<evidence type="ECO:0000259" key="1">
    <source>
        <dbReference type="PROSITE" id="PS50280"/>
    </source>
</evidence>
<organism evidence="2 3">
    <name type="scientific">Diversispora eburnea</name>
    <dbReference type="NCBI Taxonomy" id="1213867"/>
    <lineage>
        <taxon>Eukaryota</taxon>
        <taxon>Fungi</taxon>
        <taxon>Fungi incertae sedis</taxon>
        <taxon>Mucoromycota</taxon>
        <taxon>Glomeromycotina</taxon>
        <taxon>Glomeromycetes</taxon>
        <taxon>Diversisporales</taxon>
        <taxon>Diversisporaceae</taxon>
        <taxon>Diversispora</taxon>
    </lineage>
</organism>
<evidence type="ECO:0000313" key="3">
    <source>
        <dbReference type="Proteomes" id="UP000789706"/>
    </source>
</evidence>
<dbReference type="EMBL" id="CAJVPK010000107">
    <property type="protein sequence ID" value="CAG8450159.1"/>
    <property type="molecule type" value="Genomic_DNA"/>
</dbReference>
<name>A0A9N8YV62_9GLOM</name>
<dbReference type="PROSITE" id="PS50280">
    <property type="entry name" value="SET"/>
    <property type="match status" value="1"/>
</dbReference>
<dbReference type="Gene3D" id="3.90.1410.10">
    <property type="entry name" value="set domain protein methyltransferase, domain 1"/>
    <property type="match status" value="1"/>
</dbReference>
<dbReference type="InterPro" id="IPR046341">
    <property type="entry name" value="SET_dom_sf"/>
</dbReference>
<evidence type="ECO:0000313" key="2">
    <source>
        <dbReference type="EMBL" id="CAG8450159.1"/>
    </source>
</evidence>
<reference evidence="2" key="1">
    <citation type="submission" date="2021-06" db="EMBL/GenBank/DDBJ databases">
        <authorList>
            <person name="Kallberg Y."/>
            <person name="Tangrot J."/>
            <person name="Rosling A."/>
        </authorList>
    </citation>
    <scope>NUCLEOTIDE SEQUENCE</scope>
    <source>
        <strain evidence="2">AZ414A</strain>
    </source>
</reference>
<proteinExistence type="predicted"/>
<dbReference type="Pfam" id="PF00856">
    <property type="entry name" value="SET"/>
    <property type="match status" value="1"/>
</dbReference>
<gene>
    <name evidence="2" type="ORF">DEBURN_LOCUS2076</name>
</gene>
<keyword evidence="3" id="KW-1185">Reference proteome</keyword>
<dbReference type="PANTHER" id="PTHR13271:SF151">
    <property type="entry name" value="SET DOMAIN-CONTAINING PROTEIN 4"/>
    <property type="match status" value="1"/>
</dbReference>
<dbReference type="AlphaFoldDB" id="A0A9N8YV62"/>
<dbReference type="InterPro" id="IPR001214">
    <property type="entry name" value="SET_dom"/>
</dbReference>